<gene>
    <name evidence="2" type="ORF">EAH82_00235</name>
</gene>
<evidence type="ECO:0000313" key="3">
    <source>
        <dbReference type="Proteomes" id="UP000319212"/>
    </source>
</evidence>
<dbReference type="OrthoDB" id="8964931at2"/>
<proteinExistence type="predicted"/>
<reference evidence="2 3" key="1">
    <citation type="journal article" date="2019" name="Environ. Microbiol.">
        <title>Species interactions and distinct microbial communities in high Arctic permafrost affected cryosols are associated with the CH4 and CO2 gas fluxes.</title>
        <authorList>
            <person name="Altshuler I."/>
            <person name="Hamel J."/>
            <person name="Turney S."/>
            <person name="Magnuson E."/>
            <person name="Levesque R."/>
            <person name="Greer C."/>
            <person name="Whyte L.G."/>
        </authorList>
    </citation>
    <scope>NUCLEOTIDE SEQUENCE [LARGE SCALE GENOMIC DNA]</scope>
    <source>
        <strain evidence="2 3">S06.C</strain>
    </source>
</reference>
<dbReference type="GO" id="GO:0003700">
    <property type="term" value="F:DNA-binding transcription factor activity"/>
    <property type="evidence" value="ECO:0007669"/>
    <property type="project" value="InterPro"/>
</dbReference>
<dbReference type="InterPro" id="IPR039422">
    <property type="entry name" value="MarR/SlyA-like"/>
</dbReference>
<dbReference type="GO" id="GO:0006950">
    <property type="term" value="P:response to stress"/>
    <property type="evidence" value="ECO:0007669"/>
    <property type="project" value="TreeGrafter"/>
</dbReference>
<organism evidence="2 3">
    <name type="scientific">Variovorax guangxiensis</name>
    <dbReference type="NCBI Taxonomy" id="1775474"/>
    <lineage>
        <taxon>Bacteria</taxon>
        <taxon>Pseudomonadati</taxon>
        <taxon>Pseudomonadota</taxon>
        <taxon>Betaproteobacteria</taxon>
        <taxon>Burkholderiales</taxon>
        <taxon>Comamonadaceae</taxon>
        <taxon>Variovorax</taxon>
    </lineage>
</organism>
<dbReference type="EMBL" id="RCZI01000001">
    <property type="protein sequence ID" value="TPG29976.1"/>
    <property type="molecule type" value="Genomic_DNA"/>
</dbReference>
<comment type="caution">
    <text evidence="2">The sequence shown here is derived from an EMBL/GenBank/DDBJ whole genome shotgun (WGS) entry which is preliminary data.</text>
</comment>
<dbReference type="PANTHER" id="PTHR33164">
    <property type="entry name" value="TRANSCRIPTIONAL REGULATOR, MARR FAMILY"/>
    <property type="match status" value="1"/>
</dbReference>
<name>A0A502E0A8_9BURK</name>
<dbReference type="InterPro" id="IPR011991">
    <property type="entry name" value="ArsR-like_HTH"/>
</dbReference>
<dbReference type="SMART" id="SM00347">
    <property type="entry name" value="HTH_MARR"/>
    <property type="match status" value="1"/>
</dbReference>
<dbReference type="AlphaFoldDB" id="A0A502E0A8"/>
<dbReference type="RefSeq" id="WP_140837850.1">
    <property type="nucleotide sequence ID" value="NZ_RCZI01000001.1"/>
</dbReference>
<accession>A0A502E0A8</accession>
<dbReference type="Proteomes" id="UP000319212">
    <property type="component" value="Unassembled WGS sequence"/>
</dbReference>
<dbReference type="InterPro" id="IPR036390">
    <property type="entry name" value="WH_DNA-bd_sf"/>
</dbReference>
<evidence type="ECO:0000259" key="1">
    <source>
        <dbReference type="PROSITE" id="PS50995"/>
    </source>
</evidence>
<dbReference type="InterPro" id="IPR000835">
    <property type="entry name" value="HTH_MarR-typ"/>
</dbReference>
<feature type="domain" description="HTH marR-type" evidence="1">
    <location>
        <begin position="8"/>
        <end position="139"/>
    </location>
</feature>
<dbReference type="PROSITE" id="PS50995">
    <property type="entry name" value="HTH_MARR_2"/>
    <property type="match status" value="1"/>
</dbReference>
<dbReference type="SUPFAM" id="SSF46785">
    <property type="entry name" value="Winged helix' DNA-binding domain"/>
    <property type="match status" value="1"/>
</dbReference>
<dbReference type="InterPro" id="IPR036388">
    <property type="entry name" value="WH-like_DNA-bd_sf"/>
</dbReference>
<dbReference type="PANTHER" id="PTHR33164:SF105">
    <property type="entry name" value="TRANSCRIPTIONAL REPRESSOR PROTEIN-RELATED"/>
    <property type="match status" value="1"/>
</dbReference>
<dbReference type="Gene3D" id="1.10.10.10">
    <property type="entry name" value="Winged helix-like DNA-binding domain superfamily/Winged helix DNA-binding domain"/>
    <property type="match status" value="1"/>
</dbReference>
<sequence length="162" mass="17820">MTSPDLPQGCTNFRLRRLTRMVSRHYDAHMAASGLKTTQYSLLTNVLARGPLRPTDLAQALNLDASTLTRNLKPLVQAGWLSQDEGADARSRLISITDAGREKRAEAQRLWRTAQNEMNALLGIERVHALHALVDENIAALQRAGLTDEEGDDTVAHRGAKA</sequence>
<protein>
    <submittedName>
        <fullName evidence="2">MarR family transcriptional regulator</fullName>
    </submittedName>
</protein>
<evidence type="ECO:0000313" key="2">
    <source>
        <dbReference type="EMBL" id="TPG29976.1"/>
    </source>
</evidence>
<dbReference type="CDD" id="cd00090">
    <property type="entry name" value="HTH_ARSR"/>
    <property type="match status" value="1"/>
</dbReference>
<dbReference type="Pfam" id="PF12802">
    <property type="entry name" value="MarR_2"/>
    <property type="match status" value="1"/>
</dbReference>